<dbReference type="OrthoDB" id="429145at2759"/>
<accession>B3RXW0</accession>
<evidence type="ECO:0000256" key="5">
    <source>
        <dbReference type="ARBA" id="ARBA00022833"/>
    </source>
</evidence>
<keyword evidence="4 8" id="KW-0479">Metal-binding</keyword>
<evidence type="ECO:0000313" key="10">
    <source>
        <dbReference type="EMBL" id="EDV24927.1"/>
    </source>
</evidence>
<dbReference type="KEGG" id="tad:TRIADDRAFT_63940"/>
<dbReference type="SMART" id="SM01057">
    <property type="entry name" value="Carb_anhydrase"/>
    <property type="match status" value="1"/>
</dbReference>
<dbReference type="InParanoid" id="B3RXW0"/>
<protein>
    <recommendedName>
        <fullName evidence="3 8">Carbonic anhydrase</fullName>
        <ecNumber evidence="3 8">4.2.1.1</ecNumber>
    </recommendedName>
</protein>
<keyword evidence="6 8" id="KW-0456">Lyase</keyword>
<evidence type="ECO:0000256" key="4">
    <source>
        <dbReference type="ARBA" id="ARBA00022723"/>
    </source>
</evidence>
<dbReference type="GeneID" id="6753600"/>
<dbReference type="RefSeq" id="XP_002112817.1">
    <property type="nucleotide sequence ID" value="XM_002112781.1"/>
</dbReference>
<dbReference type="FunCoup" id="B3RXW0">
    <property type="interactions" value="992"/>
</dbReference>
<evidence type="ECO:0000256" key="2">
    <source>
        <dbReference type="ARBA" id="ARBA00010718"/>
    </source>
</evidence>
<keyword evidence="5 8" id="KW-0862">Zinc</keyword>
<name>B3RXW0_TRIAD</name>
<dbReference type="OMA" id="CEDITCI"/>
<comment type="function">
    <text evidence="8">Reversible hydration of carbon dioxide.</text>
</comment>
<reference evidence="10 11" key="1">
    <citation type="journal article" date="2008" name="Nature">
        <title>The Trichoplax genome and the nature of placozoans.</title>
        <authorList>
            <person name="Srivastava M."/>
            <person name="Begovic E."/>
            <person name="Chapman J."/>
            <person name="Putnam N.H."/>
            <person name="Hellsten U."/>
            <person name="Kawashima T."/>
            <person name="Kuo A."/>
            <person name="Mitros T."/>
            <person name="Salamov A."/>
            <person name="Carpenter M.L."/>
            <person name="Signorovitch A.Y."/>
            <person name="Moreno M.A."/>
            <person name="Kamm K."/>
            <person name="Grimwood J."/>
            <person name="Schmutz J."/>
            <person name="Shapiro H."/>
            <person name="Grigoriev I.V."/>
            <person name="Buss L.W."/>
            <person name="Schierwater B."/>
            <person name="Dellaporta S.L."/>
            <person name="Rokhsar D.S."/>
        </authorList>
    </citation>
    <scope>NUCLEOTIDE SEQUENCE [LARGE SCALE GENOMIC DNA]</scope>
    <source>
        <strain evidence="10 11">Grell-BS-1999</strain>
    </source>
</reference>
<sequence>MSWNYEDPNSWYKTYPSASGNRQSPINLDTSEEVFDHKLVERPLDIDYVCCEKGELSNTGHSFMVSTGKNCVIRGGPLGEHEYELVQFHAHWGDDNDHGSEHDVDHTPFPMEIHFVHWNKTLYKDAAEATKSPDGLAVVGIFATVGKENYQLKNVTSELCHIRSAESKPVTIDVIHPIDILPDREDLCDYWTYPGSLTTPPCTENVTWIMLRHPIEISEEQLLEIRSLECHEGGEMVNNFRPVQALHGREIRTTFE</sequence>
<dbReference type="STRING" id="10228.B3RXW0"/>
<evidence type="ECO:0000256" key="7">
    <source>
        <dbReference type="ARBA" id="ARBA00048348"/>
    </source>
</evidence>
<keyword evidence="11" id="KW-1185">Reference proteome</keyword>
<dbReference type="AlphaFoldDB" id="B3RXW0"/>
<gene>
    <name evidence="10" type="ORF">TRIADDRAFT_63940</name>
</gene>
<comment type="similarity">
    <text evidence="2 8">Belongs to the alpha-carbonic anhydrase family.</text>
</comment>
<dbReference type="PANTHER" id="PTHR18952">
    <property type="entry name" value="CARBONIC ANHYDRASE"/>
    <property type="match status" value="1"/>
</dbReference>
<evidence type="ECO:0000313" key="11">
    <source>
        <dbReference type="Proteomes" id="UP000009022"/>
    </source>
</evidence>
<dbReference type="GO" id="GO:0005737">
    <property type="term" value="C:cytoplasm"/>
    <property type="evidence" value="ECO:0000318"/>
    <property type="project" value="GO_Central"/>
</dbReference>
<dbReference type="GO" id="GO:0004089">
    <property type="term" value="F:carbonate dehydratase activity"/>
    <property type="evidence" value="ECO:0000318"/>
    <property type="project" value="GO_Central"/>
</dbReference>
<dbReference type="InterPro" id="IPR023561">
    <property type="entry name" value="Carbonic_anhydrase_a-class"/>
</dbReference>
<dbReference type="InterPro" id="IPR001148">
    <property type="entry name" value="CA_dom"/>
</dbReference>
<dbReference type="Pfam" id="PF00194">
    <property type="entry name" value="Carb_anhydrase"/>
    <property type="match status" value="1"/>
</dbReference>
<dbReference type="Gene3D" id="3.10.200.10">
    <property type="entry name" value="Alpha carbonic anhydrase"/>
    <property type="match status" value="1"/>
</dbReference>
<dbReference type="CTD" id="6753600"/>
<dbReference type="CDD" id="cd00326">
    <property type="entry name" value="alpha_CA"/>
    <property type="match status" value="1"/>
</dbReference>
<dbReference type="InterPro" id="IPR036398">
    <property type="entry name" value="CA_dom_sf"/>
</dbReference>
<dbReference type="PROSITE" id="PS00162">
    <property type="entry name" value="ALPHA_CA_1"/>
    <property type="match status" value="1"/>
</dbReference>
<evidence type="ECO:0000256" key="8">
    <source>
        <dbReference type="RuleBase" id="RU367011"/>
    </source>
</evidence>
<dbReference type="InterPro" id="IPR018338">
    <property type="entry name" value="Carbonic_anhydrase_a-class_CS"/>
</dbReference>
<evidence type="ECO:0000256" key="6">
    <source>
        <dbReference type="ARBA" id="ARBA00023239"/>
    </source>
</evidence>
<feature type="domain" description="Alpha-carbonic anhydrase" evidence="9">
    <location>
        <begin position="1"/>
        <end position="255"/>
    </location>
</feature>
<comment type="cofactor">
    <cofactor evidence="1 8">
        <name>Zn(2+)</name>
        <dbReference type="ChEBI" id="CHEBI:29105"/>
    </cofactor>
</comment>
<dbReference type="Proteomes" id="UP000009022">
    <property type="component" value="Unassembled WGS sequence"/>
</dbReference>
<organism evidence="10 11">
    <name type="scientific">Trichoplax adhaerens</name>
    <name type="common">Trichoplax reptans</name>
    <dbReference type="NCBI Taxonomy" id="10228"/>
    <lineage>
        <taxon>Eukaryota</taxon>
        <taxon>Metazoa</taxon>
        <taxon>Placozoa</taxon>
        <taxon>Uniplacotomia</taxon>
        <taxon>Trichoplacea</taxon>
        <taxon>Trichoplacidae</taxon>
        <taxon>Trichoplax</taxon>
    </lineage>
</organism>
<dbReference type="EC" id="4.2.1.1" evidence="3 8"/>
<dbReference type="SUPFAM" id="SSF51069">
    <property type="entry name" value="Carbonic anhydrase"/>
    <property type="match status" value="1"/>
</dbReference>
<evidence type="ECO:0000259" key="9">
    <source>
        <dbReference type="PROSITE" id="PS51144"/>
    </source>
</evidence>
<dbReference type="eggNOG" id="KOG0382">
    <property type="taxonomic scope" value="Eukaryota"/>
</dbReference>
<dbReference type="PANTHER" id="PTHR18952:SF141">
    <property type="entry name" value="CARBONIC ANHYDRASE"/>
    <property type="match status" value="1"/>
</dbReference>
<comment type="catalytic activity">
    <reaction evidence="7 8">
        <text>hydrogencarbonate + H(+) = CO2 + H2O</text>
        <dbReference type="Rhea" id="RHEA:10748"/>
        <dbReference type="ChEBI" id="CHEBI:15377"/>
        <dbReference type="ChEBI" id="CHEBI:15378"/>
        <dbReference type="ChEBI" id="CHEBI:16526"/>
        <dbReference type="ChEBI" id="CHEBI:17544"/>
        <dbReference type="EC" id="4.2.1.1"/>
    </reaction>
</comment>
<dbReference type="PROSITE" id="PS51144">
    <property type="entry name" value="ALPHA_CA_2"/>
    <property type="match status" value="1"/>
</dbReference>
<evidence type="ECO:0000256" key="3">
    <source>
        <dbReference type="ARBA" id="ARBA00012925"/>
    </source>
</evidence>
<evidence type="ECO:0000256" key="1">
    <source>
        <dbReference type="ARBA" id="ARBA00001947"/>
    </source>
</evidence>
<dbReference type="GO" id="GO:0008270">
    <property type="term" value="F:zinc ion binding"/>
    <property type="evidence" value="ECO:0007669"/>
    <property type="project" value="UniProtKB-UniRule"/>
</dbReference>
<dbReference type="HOGENOM" id="CLU_039326_2_1_1"/>
<dbReference type="PhylomeDB" id="B3RXW0"/>
<proteinExistence type="inferred from homology"/>
<dbReference type="EMBL" id="DS985245">
    <property type="protein sequence ID" value="EDV24927.1"/>
    <property type="molecule type" value="Genomic_DNA"/>
</dbReference>